<evidence type="ECO:0000256" key="1">
    <source>
        <dbReference type="ARBA" id="ARBA00023125"/>
    </source>
</evidence>
<dbReference type="AlphaFoldDB" id="A0A1G8A6H1"/>
<dbReference type="OrthoDB" id="7205516at2"/>
<sequence>MALKLHSSLNVHVGDFLKSEIVAPTGMSVKALADHFGVSRQALSTLLNGNAGLSPDMAIRFEKGFGIKADTLMRMQTAYDMARARQHEQHIAVKRLNNAA</sequence>
<accession>A0A1G8A6H1</accession>
<evidence type="ECO:0000313" key="3">
    <source>
        <dbReference type="EMBL" id="SDH16471.1"/>
    </source>
</evidence>
<evidence type="ECO:0000259" key="2">
    <source>
        <dbReference type="PROSITE" id="PS50943"/>
    </source>
</evidence>
<feature type="domain" description="HTH cro/C1-type" evidence="2">
    <location>
        <begin position="26"/>
        <end position="72"/>
    </location>
</feature>
<dbReference type="STRING" id="440168.SAMN04487974_12631"/>
<dbReference type="EMBL" id="FNCS01000026">
    <property type="protein sequence ID" value="SDH16471.1"/>
    <property type="molecule type" value="Genomic_DNA"/>
</dbReference>
<dbReference type="InterPro" id="IPR001387">
    <property type="entry name" value="Cro/C1-type_HTH"/>
</dbReference>
<dbReference type="Gene3D" id="1.10.260.40">
    <property type="entry name" value="lambda repressor-like DNA-binding domains"/>
    <property type="match status" value="1"/>
</dbReference>
<dbReference type="Proteomes" id="UP000199495">
    <property type="component" value="Unassembled WGS sequence"/>
</dbReference>
<dbReference type="Pfam" id="PF01381">
    <property type="entry name" value="HTH_3"/>
    <property type="match status" value="1"/>
</dbReference>
<gene>
    <name evidence="3" type="ORF">SAMN04487974_12631</name>
</gene>
<dbReference type="NCBIfam" id="TIGR02607">
    <property type="entry name" value="antidote_HigA"/>
    <property type="match status" value="1"/>
</dbReference>
<dbReference type="PANTHER" id="PTHR36924">
    <property type="entry name" value="ANTITOXIN HIGA-1"/>
    <property type="match status" value="1"/>
</dbReference>
<dbReference type="CDD" id="cd00093">
    <property type="entry name" value="HTH_XRE"/>
    <property type="match status" value="1"/>
</dbReference>
<dbReference type="PANTHER" id="PTHR36924:SF1">
    <property type="entry name" value="ANTITOXIN HIGA-1"/>
    <property type="match status" value="1"/>
</dbReference>
<organism evidence="3 4">
    <name type="scientific">Pelagibacterium luteolum</name>
    <dbReference type="NCBI Taxonomy" id="440168"/>
    <lineage>
        <taxon>Bacteria</taxon>
        <taxon>Pseudomonadati</taxon>
        <taxon>Pseudomonadota</taxon>
        <taxon>Alphaproteobacteria</taxon>
        <taxon>Hyphomicrobiales</taxon>
        <taxon>Devosiaceae</taxon>
        <taxon>Pelagibacterium</taxon>
    </lineage>
</organism>
<dbReference type="InterPro" id="IPR010982">
    <property type="entry name" value="Lambda_DNA-bd_dom_sf"/>
</dbReference>
<name>A0A1G8A6H1_9HYPH</name>
<keyword evidence="4" id="KW-1185">Reference proteome</keyword>
<reference evidence="3 4" key="1">
    <citation type="submission" date="2016-10" db="EMBL/GenBank/DDBJ databases">
        <authorList>
            <person name="de Groot N.N."/>
        </authorList>
    </citation>
    <scope>NUCLEOTIDE SEQUENCE [LARGE SCALE GENOMIC DNA]</scope>
    <source>
        <strain evidence="3 4">CGMCC 1.10267</strain>
    </source>
</reference>
<dbReference type="RefSeq" id="WP_090599898.1">
    <property type="nucleotide sequence ID" value="NZ_FNCS01000026.1"/>
</dbReference>
<protein>
    <submittedName>
        <fullName evidence="3">Addiction module antidote protein, HigA family</fullName>
    </submittedName>
</protein>
<dbReference type="SUPFAM" id="SSF47413">
    <property type="entry name" value="lambda repressor-like DNA-binding domains"/>
    <property type="match status" value="1"/>
</dbReference>
<dbReference type="InterPro" id="IPR013430">
    <property type="entry name" value="Toxin_antidote_HigA"/>
</dbReference>
<keyword evidence="1" id="KW-0238">DNA-binding</keyword>
<proteinExistence type="predicted"/>
<dbReference type="SMART" id="SM00530">
    <property type="entry name" value="HTH_XRE"/>
    <property type="match status" value="1"/>
</dbReference>
<dbReference type="GO" id="GO:0003677">
    <property type="term" value="F:DNA binding"/>
    <property type="evidence" value="ECO:0007669"/>
    <property type="project" value="UniProtKB-KW"/>
</dbReference>
<dbReference type="PROSITE" id="PS50943">
    <property type="entry name" value="HTH_CROC1"/>
    <property type="match status" value="1"/>
</dbReference>
<evidence type="ECO:0000313" key="4">
    <source>
        <dbReference type="Proteomes" id="UP000199495"/>
    </source>
</evidence>